<keyword evidence="1" id="KW-0472">Membrane</keyword>
<organism evidence="2 3">
    <name type="scientific">Terrimonas rubra</name>
    <dbReference type="NCBI Taxonomy" id="1035890"/>
    <lineage>
        <taxon>Bacteria</taxon>
        <taxon>Pseudomonadati</taxon>
        <taxon>Bacteroidota</taxon>
        <taxon>Chitinophagia</taxon>
        <taxon>Chitinophagales</taxon>
        <taxon>Chitinophagaceae</taxon>
        <taxon>Terrimonas</taxon>
    </lineage>
</organism>
<sequence length="166" mass="18836">MSTTTTRYKTLLFIIAVLLISNIALVVYVFTGGRCPHKPPSRDQNKSGITSALEKEVGFSEQQLAQYKNLREEHWKIAKPLFDSMQKGKELLFKLTQTAAVEDSVVQNAAASIAANQKLMELQSFRHFKQVRDLCTQEQLPRYDSVLKKIVSKRGKPQQPQGDQKK</sequence>
<evidence type="ECO:0000256" key="1">
    <source>
        <dbReference type="SAM" id="Phobius"/>
    </source>
</evidence>
<keyword evidence="1" id="KW-1133">Transmembrane helix</keyword>
<dbReference type="EMBL" id="JBHUOZ010000001">
    <property type="protein sequence ID" value="MFD2918846.1"/>
    <property type="molecule type" value="Genomic_DNA"/>
</dbReference>
<dbReference type="Gene3D" id="1.20.120.1490">
    <property type="match status" value="1"/>
</dbReference>
<feature type="transmembrane region" description="Helical" evidence="1">
    <location>
        <begin position="12"/>
        <end position="31"/>
    </location>
</feature>
<reference evidence="3" key="1">
    <citation type="journal article" date="2019" name="Int. J. Syst. Evol. Microbiol.">
        <title>The Global Catalogue of Microorganisms (GCM) 10K type strain sequencing project: providing services to taxonomists for standard genome sequencing and annotation.</title>
        <authorList>
            <consortium name="The Broad Institute Genomics Platform"/>
            <consortium name="The Broad Institute Genome Sequencing Center for Infectious Disease"/>
            <person name="Wu L."/>
            <person name="Ma J."/>
        </authorList>
    </citation>
    <scope>NUCLEOTIDE SEQUENCE [LARGE SCALE GENOMIC DNA]</scope>
    <source>
        <strain evidence="3">KCTC 23299</strain>
    </source>
</reference>
<dbReference type="Proteomes" id="UP001597511">
    <property type="component" value="Unassembled WGS sequence"/>
</dbReference>
<evidence type="ECO:0000313" key="3">
    <source>
        <dbReference type="Proteomes" id="UP001597511"/>
    </source>
</evidence>
<keyword evidence="3" id="KW-1185">Reference proteome</keyword>
<accession>A0ABW6A3P3</accession>
<dbReference type="RefSeq" id="WP_386095431.1">
    <property type="nucleotide sequence ID" value="NZ_JBHUOZ010000001.1"/>
</dbReference>
<keyword evidence="1" id="KW-0812">Transmembrane</keyword>
<proteinExistence type="predicted"/>
<protein>
    <recommendedName>
        <fullName evidence="4">Heavy-metal resistance</fullName>
    </recommendedName>
</protein>
<evidence type="ECO:0008006" key="4">
    <source>
        <dbReference type="Google" id="ProtNLM"/>
    </source>
</evidence>
<name>A0ABW6A3P3_9BACT</name>
<evidence type="ECO:0000313" key="2">
    <source>
        <dbReference type="EMBL" id="MFD2918846.1"/>
    </source>
</evidence>
<comment type="caution">
    <text evidence="2">The sequence shown here is derived from an EMBL/GenBank/DDBJ whole genome shotgun (WGS) entry which is preliminary data.</text>
</comment>
<gene>
    <name evidence="2" type="ORF">ACFS6H_03925</name>
</gene>